<comment type="caution">
    <text evidence="6">The sequence shown here is derived from an EMBL/GenBank/DDBJ whole genome shotgun (WGS) entry which is preliminary data.</text>
</comment>
<dbReference type="InterPro" id="IPR050170">
    <property type="entry name" value="TruD_pseudoU_synthase"/>
</dbReference>
<evidence type="ECO:0000259" key="5">
    <source>
        <dbReference type="PROSITE" id="PS50984"/>
    </source>
</evidence>
<feature type="domain" description="TRUD" evidence="5">
    <location>
        <begin position="142"/>
        <end position="288"/>
    </location>
</feature>
<dbReference type="EMBL" id="DRMS01000082">
    <property type="protein sequence ID" value="HFC91572.1"/>
    <property type="molecule type" value="Genomic_DNA"/>
</dbReference>
<evidence type="ECO:0000256" key="1">
    <source>
        <dbReference type="ARBA" id="ARBA00007953"/>
    </source>
</evidence>
<comment type="similarity">
    <text evidence="1 4">Belongs to the pseudouridine synthase TruD family.</text>
</comment>
<comment type="catalytic activity">
    <reaction evidence="4">
        <text>uridine(13) in tRNA = pseudouridine(13) in tRNA</text>
        <dbReference type="Rhea" id="RHEA:42540"/>
        <dbReference type="Rhea" id="RHEA-COMP:10105"/>
        <dbReference type="Rhea" id="RHEA-COMP:10106"/>
        <dbReference type="ChEBI" id="CHEBI:65314"/>
        <dbReference type="ChEBI" id="CHEBI:65315"/>
        <dbReference type="EC" id="5.4.99.27"/>
    </reaction>
</comment>
<keyword evidence="2 4" id="KW-0819">tRNA processing</keyword>
<dbReference type="GO" id="GO:0031119">
    <property type="term" value="P:tRNA pseudouridine synthesis"/>
    <property type="evidence" value="ECO:0007669"/>
    <property type="project" value="UniProtKB-UniRule"/>
</dbReference>
<dbReference type="NCBIfam" id="NF002153">
    <property type="entry name" value="PRK00984.1-2"/>
    <property type="match status" value="1"/>
</dbReference>
<reference evidence="6" key="1">
    <citation type="journal article" date="2020" name="mSystems">
        <title>Genome- and Community-Level Interaction Insights into Carbon Utilization and Element Cycling Functions of Hydrothermarchaeota in Hydrothermal Sediment.</title>
        <authorList>
            <person name="Zhou Z."/>
            <person name="Liu Y."/>
            <person name="Xu W."/>
            <person name="Pan J."/>
            <person name="Luo Z.H."/>
            <person name="Li M."/>
        </authorList>
    </citation>
    <scope>NUCLEOTIDE SEQUENCE [LARGE SCALE GENOMIC DNA]</scope>
    <source>
        <strain evidence="6">HyVt-493</strain>
    </source>
</reference>
<dbReference type="GO" id="GO:0005829">
    <property type="term" value="C:cytosol"/>
    <property type="evidence" value="ECO:0007669"/>
    <property type="project" value="TreeGrafter"/>
</dbReference>
<evidence type="ECO:0000256" key="2">
    <source>
        <dbReference type="ARBA" id="ARBA00022694"/>
    </source>
</evidence>
<feature type="active site" description="Nucleophile" evidence="4">
    <location>
        <position position="66"/>
    </location>
</feature>
<dbReference type="Pfam" id="PF01142">
    <property type="entry name" value="TruD"/>
    <property type="match status" value="2"/>
</dbReference>
<dbReference type="PANTHER" id="PTHR47811:SF1">
    <property type="entry name" value="TRNA PSEUDOURIDINE SYNTHASE D"/>
    <property type="match status" value="1"/>
</dbReference>
<dbReference type="HAMAP" id="MF_01082">
    <property type="entry name" value="TruD"/>
    <property type="match status" value="1"/>
</dbReference>
<dbReference type="PROSITE" id="PS50984">
    <property type="entry name" value="TRUD"/>
    <property type="match status" value="1"/>
</dbReference>
<sequence length="326" mass="36691">MLSGIIRSKASDFKVDEISAFTPSGTGEHIFLKIEKTGENTDWVAGLLAKIAGVQKRDVSFAGMKDRHAITTQWFSVYLPRKEAPDFQTQLPESINILQQTRHNKKLRKGALKGNRFSLIIRQLEGDIELGKTRCEKIKEKGVPNYYGEQRFGRDLYNIASAKNWFSSGFNIKSRHKRSIFLSAARSWIFNHILSQRVAQNTWDQAQAGDVFMLNGTKSCFVNDGDPTLEERTEQQDIHPTGALWGKGELLTIGDIAALEQQIAEALNDLAKGLIKYGLKQERRSLRLPVSEFEYEFTEGEMKLSFSLPAGSFATVVLRELGVFVA</sequence>
<dbReference type="Gene3D" id="3.30.2350.20">
    <property type="entry name" value="TruD, catalytic domain"/>
    <property type="match status" value="1"/>
</dbReference>
<evidence type="ECO:0000256" key="4">
    <source>
        <dbReference type="HAMAP-Rule" id="MF_01082"/>
    </source>
</evidence>
<dbReference type="Gene3D" id="3.30.2340.10">
    <property type="entry name" value="TruD, insertion domain"/>
    <property type="match status" value="1"/>
</dbReference>
<dbReference type="SUPFAM" id="SSF55120">
    <property type="entry name" value="Pseudouridine synthase"/>
    <property type="match status" value="1"/>
</dbReference>
<dbReference type="AlphaFoldDB" id="A0A7V2SY04"/>
<dbReference type="InterPro" id="IPR042214">
    <property type="entry name" value="TruD_catalytic"/>
</dbReference>
<dbReference type="InterPro" id="IPR043165">
    <property type="entry name" value="TruD_insert_sf"/>
</dbReference>
<name>A0A7V2SY04_LEUMU</name>
<dbReference type="PROSITE" id="PS01268">
    <property type="entry name" value="UPF0024"/>
    <property type="match status" value="1"/>
</dbReference>
<organism evidence="6">
    <name type="scientific">Leucothrix mucor</name>
    <dbReference type="NCBI Taxonomy" id="45248"/>
    <lineage>
        <taxon>Bacteria</taxon>
        <taxon>Pseudomonadati</taxon>
        <taxon>Pseudomonadota</taxon>
        <taxon>Gammaproteobacteria</taxon>
        <taxon>Thiotrichales</taxon>
        <taxon>Thiotrichaceae</taxon>
        <taxon>Leucothrix</taxon>
    </lineage>
</organism>
<dbReference type="PANTHER" id="PTHR47811">
    <property type="entry name" value="TRNA PSEUDOURIDINE SYNTHASE D"/>
    <property type="match status" value="1"/>
</dbReference>
<evidence type="ECO:0000313" key="6">
    <source>
        <dbReference type="EMBL" id="HFC91572.1"/>
    </source>
</evidence>
<accession>A0A7V2SY04</accession>
<dbReference type="InterPro" id="IPR020119">
    <property type="entry name" value="PsdUridine_synth_TruD_CS"/>
</dbReference>
<dbReference type="GO" id="GO:0003723">
    <property type="term" value="F:RNA binding"/>
    <property type="evidence" value="ECO:0007669"/>
    <property type="project" value="InterPro"/>
</dbReference>
<gene>
    <name evidence="4 6" type="primary">truD</name>
    <name evidence="6" type="ORF">ENJ51_02030</name>
</gene>
<evidence type="ECO:0000256" key="3">
    <source>
        <dbReference type="ARBA" id="ARBA00023235"/>
    </source>
</evidence>
<dbReference type="CDD" id="cd02575">
    <property type="entry name" value="PseudoU_synth_EcTruD"/>
    <property type="match status" value="1"/>
</dbReference>
<proteinExistence type="inferred from homology"/>
<protein>
    <recommendedName>
        <fullName evidence="4">tRNA pseudouridine synthase D</fullName>
        <ecNumber evidence="4">5.4.99.27</ecNumber>
    </recommendedName>
    <alternativeName>
        <fullName evidence="4">tRNA pseudouridine(13) synthase</fullName>
    </alternativeName>
    <alternativeName>
        <fullName evidence="4">tRNA pseudouridylate synthase D</fullName>
    </alternativeName>
    <alternativeName>
        <fullName evidence="4">tRNA-uridine isomerase D</fullName>
    </alternativeName>
</protein>
<dbReference type="InterPro" id="IPR020103">
    <property type="entry name" value="PsdUridine_synth_cat_dom_sf"/>
</dbReference>
<dbReference type="GO" id="GO:0160150">
    <property type="term" value="F:tRNA pseudouridine(13) synthase activity"/>
    <property type="evidence" value="ECO:0007669"/>
    <property type="project" value="UniProtKB-EC"/>
</dbReference>
<dbReference type="InterPro" id="IPR011760">
    <property type="entry name" value="PsdUridine_synth_TruD_insert"/>
</dbReference>
<dbReference type="Proteomes" id="UP000885750">
    <property type="component" value="Unassembled WGS sequence"/>
</dbReference>
<keyword evidence="3 4" id="KW-0413">Isomerase</keyword>
<comment type="function">
    <text evidence="4">Responsible for synthesis of pseudouridine from uracil-13 in transfer RNAs.</text>
</comment>
<dbReference type="EC" id="5.4.99.27" evidence="4"/>
<dbReference type="InterPro" id="IPR001656">
    <property type="entry name" value="PsdUridine_synth_TruD"/>
</dbReference>